<evidence type="ECO:0000313" key="1">
    <source>
        <dbReference type="EMBL" id="PIT68565.1"/>
    </source>
</evidence>
<protein>
    <submittedName>
        <fullName evidence="1">Head decoration protein</fullName>
    </submittedName>
</protein>
<sequence>MSQVFYEDIRNGAYLGPYDTDMSNEEVVFASGAFIEAGTVMGKITASQKYAPLNPAASDGSQIPAGISFATVDATEADQRAVMTARLCTVKASELLWPDAITEEQKSAAIQSLEDHNNILLR</sequence>
<accession>A0A2M6UQU8</accession>
<dbReference type="EMBL" id="NJGE01000015">
    <property type="protein sequence ID" value="PIT68565.1"/>
    <property type="molecule type" value="Genomic_DNA"/>
</dbReference>
<dbReference type="InterPro" id="IPR004195">
    <property type="entry name" value="Head_decoration_D"/>
</dbReference>
<gene>
    <name evidence="1" type="ORF">CER18_06595</name>
</gene>
<dbReference type="Gene3D" id="2.40.300.10">
    <property type="entry name" value="Head decoration protein D"/>
    <property type="match status" value="1"/>
</dbReference>
<dbReference type="AlphaFoldDB" id="A0A2M6UQU8"/>
<reference evidence="1 2" key="1">
    <citation type="submission" date="2017-06" db="EMBL/GenBank/DDBJ databases">
        <title>Draft genome of Bartonella tribocorum strain L103, isolated from a rodent in Laos.</title>
        <authorList>
            <person name="Hadjadj L."/>
            <person name="Jiyipong T."/>
            <person name="Morand S."/>
            <person name="Diene S.M."/>
            <person name="Rolain J.-M."/>
        </authorList>
    </citation>
    <scope>NUCLEOTIDE SEQUENCE [LARGE SCALE GENOMIC DNA]</scope>
    <source>
        <strain evidence="1 2">L103</strain>
    </source>
</reference>
<name>A0A2M6UQU8_9HYPH</name>
<dbReference type="STRING" id="85701.BM1374166_00313"/>
<dbReference type="OrthoDB" id="7996345at2"/>
<evidence type="ECO:0000313" key="2">
    <source>
        <dbReference type="Proteomes" id="UP000229839"/>
    </source>
</evidence>
<comment type="caution">
    <text evidence="1">The sequence shown here is derived from an EMBL/GenBank/DDBJ whole genome shotgun (WGS) entry which is preliminary data.</text>
</comment>
<dbReference type="Proteomes" id="UP000229839">
    <property type="component" value="Unassembled WGS sequence"/>
</dbReference>
<dbReference type="Pfam" id="PF02924">
    <property type="entry name" value="HDPD"/>
    <property type="match status" value="1"/>
</dbReference>
<organism evidence="1 2">
    <name type="scientific">Bartonella tribocorum</name>
    <dbReference type="NCBI Taxonomy" id="85701"/>
    <lineage>
        <taxon>Bacteria</taxon>
        <taxon>Pseudomonadati</taxon>
        <taxon>Pseudomonadota</taxon>
        <taxon>Alphaproteobacteria</taxon>
        <taxon>Hyphomicrobiales</taxon>
        <taxon>Bartonellaceae</taxon>
        <taxon>Bartonella</taxon>
    </lineage>
</organism>
<proteinExistence type="predicted"/>
<dbReference type="RefSeq" id="WP_100129262.1">
    <property type="nucleotide sequence ID" value="NZ_CADDYI010000016.1"/>
</dbReference>